<dbReference type="Proteomes" id="UP000199677">
    <property type="component" value="Unassembled WGS sequence"/>
</dbReference>
<dbReference type="Gene3D" id="2.40.50.100">
    <property type="match status" value="1"/>
</dbReference>
<dbReference type="SUPFAM" id="SSF111369">
    <property type="entry name" value="HlyD-like secretion proteins"/>
    <property type="match status" value="1"/>
</dbReference>
<dbReference type="InterPro" id="IPR006143">
    <property type="entry name" value="RND_pump_MFP"/>
</dbReference>
<evidence type="ECO:0000259" key="4">
    <source>
        <dbReference type="Pfam" id="PF25973"/>
    </source>
</evidence>
<keyword evidence="6" id="KW-1185">Reference proteome</keyword>
<evidence type="ECO:0000313" key="5">
    <source>
        <dbReference type="EMBL" id="SDO00537.1"/>
    </source>
</evidence>
<feature type="signal peptide" evidence="3">
    <location>
        <begin position="1"/>
        <end position="31"/>
    </location>
</feature>
<dbReference type="Gene3D" id="2.40.420.20">
    <property type="match status" value="1"/>
</dbReference>
<dbReference type="NCBIfam" id="TIGR01730">
    <property type="entry name" value="RND_mfp"/>
    <property type="match status" value="1"/>
</dbReference>
<protein>
    <submittedName>
        <fullName evidence="5">RND family efflux transporter, MFP subunit</fullName>
    </submittedName>
</protein>
<dbReference type="GO" id="GO:0015562">
    <property type="term" value="F:efflux transmembrane transporter activity"/>
    <property type="evidence" value="ECO:0007669"/>
    <property type="project" value="TreeGrafter"/>
</dbReference>
<dbReference type="Pfam" id="PF25973">
    <property type="entry name" value="BSH_CzcB"/>
    <property type="match status" value="1"/>
</dbReference>
<sequence>MLQFSPLSRASTLLVTVGAVLLLSLPGPAAAQATRVETQQVEETPRIETLRLTGSVSAPRTSLLSTAEAGQVAALHVDLGDQVRQGERLLTLDIREAEIERQRAQANIAQARAERDDAQRRLNEANQLSAQQNIAASEQRQRQTTLAAAEATLDAQQAELALWELRLSRHEVTAPFDAFITRRESQPGEWVTPGDTLMTLVDVTSLRLDFSVPFSAYAQMDNATLDIRLEGDPQWYTARTQTRVPQDASSRQFLLRAEPTDTLTMLPGMAVEGRLRLEGDIGPSVPRGALIRRPDGSVSVWLARQEDDAWRAYEQRVEIGSGHDGNVAILDGIEVGDRVIVVGNERLEEGQSVSLIDD</sequence>
<comment type="similarity">
    <text evidence="1">Belongs to the membrane fusion protein (MFP) (TC 8.A.1) family.</text>
</comment>
<evidence type="ECO:0000313" key="6">
    <source>
        <dbReference type="Proteomes" id="UP000199677"/>
    </source>
</evidence>
<dbReference type="Gene3D" id="1.10.287.470">
    <property type="entry name" value="Helix hairpin bin"/>
    <property type="match status" value="1"/>
</dbReference>
<keyword evidence="2" id="KW-0175">Coiled coil</keyword>
<dbReference type="PANTHER" id="PTHR30469:SF15">
    <property type="entry name" value="HLYD FAMILY OF SECRETION PROTEINS"/>
    <property type="match status" value="1"/>
</dbReference>
<organism evidence="5 6">
    <name type="scientific">Vreelandella arcis</name>
    <dbReference type="NCBI Taxonomy" id="416873"/>
    <lineage>
        <taxon>Bacteria</taxon>
        <taxon>Pseudomonadati</taxon>
        <taxon>Pseudomonadota</taxon>
        <taxon>Gammaproteobacteria</taxon>
        <taxon>Oceanospirillales</taxon>
        <taxon>Halomonadaceae</taxon>
        <taxon>Vreelandella</taxon>
    </lineage>
</organism>
<dbReference type="EMBL" id="FNII01000011">
    <property type="protein sequence ID" value="SDO00537.1"/>
    <property type="molecule type" value="Genomic_DNA"/>
</dbReference>
<feature type="domain" description="CzcB-like barrel-sandwich hybrid" evidence="4">
    <location>
        <begin position="68"/>
        <end position="202"/>
    </location>
</feature>
<dbReference type="GO" id="GO:1990281">
    <property type="term" value="C:efflux pump complex"/>
    <property type="evidence" value="ECO:0007669"/>
    <property type="project" value="TreeGrafter"/>
</dbReference>
<gene>
    <name evidence="5" type="ORF">SAMN04487951_11139</name>
</gene>
<name>A0A1H0G0V9_9GAMM</name>
<evidence type="ECO:0000256" key="3">
    <source>
        <dbReference type="SAM" id="SignalP"/>
    </source>
</evidence>
<dbReference type="Gene3D" id="2.40.30.170">
    <property type="match status" value="1"/>
</dbReference>
<feature type="coiled-coil region" evidence="2">
    <location>
        <begin position="87"/>
        <end position="166"/>
    </location>
</feature>
<dbReference type="AlphaFoldDB" id="A0A1H0G0V9"/>
<dbReference type="STRING" id="416873.SAMN04487951_11139"/>
<dbReference type="PANTHER" id="PTHR30469">
    <property type="entry name" value="MULTIDRUG RESISTANCE PROTEIN MDTA"/>
    <property type="match status" value="1"/>
</dbReference>
<keyword evidence="3" id="KW-0732">Signal</keyword>
<evidence type="ECO:0000256" key="2">
    <source>
        <dbReference type="SAM" id="Coils"/>
    </source>
</evidence>
<proteinExistence type="inferred from homology"/>
<feature type="chain" id="PRO_5011444402" evidence="3">
    <location>
        <begin position="32"/>
        <end position="358"/>
    </location>
</feature>
<reference evidence="6" key="1">
    <citation type="submission" date="2016-10" db="EMBL/GenBank/DDBJ databases">
        <authorList>
            <person name="Varghese N."/>
            <person name="Submissions S."/>
        </authorList>
    </citation>
    <scope>NUCLEOTIDE SEQUENCE [LARGE SCALE GENOMIC DNA]</scope>
    <source>
        <strain evidence="6">CGMCC 1.6494</strain>
    </source>
</reference>
<dbReference type="RefSeq" id="WP_244511311.1">
    <property type="nucleotide sequence ID" value="NZ_FNII01000011.1"/>
</dbReference>
<dbReference type="InterPro" id="IPR058647">
    <property type="entry name" value="BSH_CzcB-like"/>
</dbReference>
<accession>A0A1H0G0V9</accession>
<evidence type="ECO:0000256" key="1">
    <source>
        <dbReference type="ARBA" id="ARBA00009477"/>
    </source>
</evidence>